<dbReference type="EMBL" id="KI394743">
    <property type="protein sequence ID" value="ERN01751.1"/>
    <property type="molecule type" value="Genomic_DNA"/>
</dbReference>
<accession>W1P2F9</accession>
<dbReference type="Proteomes" id="UP000017836">
    <property type="component" value="Unassembled WGS sequence"/>
</dbReference>
<sequence>MQAAEKKRGVSWQKVAEIGQQIAERGGGSRLQREGAVGDDGPGKVVEVAESRADIGGGGCCRQVMRGEGEEEEEVEMEAVLPPGSSG</sequence>
<reference evidence="3" key="1">
    <citation type="journal article" date="2013" name="Science">
        <title>The Amborella genome and the evolution of flowering plants.</title>
        <authorList>
            <consortium name="Amborella Genome Project"/>
        </authorList>
    </citation>
    <scope>NUCLEOTIDE SEQUENCE [LARGE SCALE GENOMIC DNA]</scope>
</reference>
<gene>
    <name evidence="2" type="ORF">AMTR_s00097p00130580</name>
</gene>
<proteinExistence type="predicted"/>
<organism evidence="2 3">
    <name type="scientific">Amborella trichopoda</name>
    <dbReference type="NCBI Taxonomy" id="13333"/>
    <lineage>
        <taxon>Eukaryota</taxon>
        <taxon>Viridiplantae</taxon>
        <taxon>Streptophyta</taxon>
        <taxon>Embryophyta</taxon>
        <taxon>Tracheophyta</taxon>
        <taxon>Spermatophyta</taxon>
        <taxon>Magnoliopsida</taxon>
        <taxon>Amborellales</taxon>
        <taxon>Amborellaceae</taxon>
        <taxon>Amborella</taxon>
    </lineage>
</organism>
<feature type="region of interest" description="Disordered" evidence="1">
    <location>
        <begin position="24"/>
        <end position="43"/>
    </location>
</feature>
<dbReference type="HOGENOM" id="CLU_2486363_0_0_1"/>
<evidence type="ECO:0000256" key="1">
    <source>
        <dbReference type="SAM" id="MobiDB-lite"/>
    </source>
</evidence>
<dbReference type="Gramene" id="ERN01751">
    <property type="protein sequence ID" value="ERN01751"/>
    <property type="gene ID" value="AMTR_s00097p00130580"/>
</dbReference>
<keyword evidence="3" id="KW-1185">Reference proteome</keyword>
<name>W1P2F9_AMBTC</name>
<evidence type="ECO:0000313" key="2">
    <source>
        <dbReference type="EMBL" id="ERN01751.1"/>
    </source>
</evidence>
<protein>
    <submittedName>
        <fullName evidence="2">Uncharacterized protein</fullName>
    </submittedName>
</protein>
<dbReference type="AlphaFoldDB" id="W1P2F9"/>
<evidence type="ECO:0000313" key="3">
    <source>
        <dbReference type="Proteomes" id="UP000017836"/>
    </source>
</evidence>
<feature type="region of interest" description="Disordered" evidence="1">
    <location>
        <begin position="67"/>
        <end position="87"/>
    </location>
</feature>